<feature type="repeat" description="ANK" evidence="3">
    <location>
        <begin position="276"/>
        <end position="308"/>
    </location>
</feature>
<dbReference type="RefSeq" id="XP_018140363.1">
    <property type="nucleotide sequence ID" value="XM_018289426.1"/>
</dbReference>
<evidence type="ECO:0000256" key="1">
    <source>
        <dbReference type="ARBA" id="ARBA00022737"/>
    </source>
</evidence>
<dbReference type="STRING" id="1380566.A0A179FCJ7"/>
<dbReference type="SUPFAM" id="SSF48403">
    <property type="entry name" value="Ankyrin repeat"/>
    <property type="match status" value="1"/>
</dbReference>
<reference evidence="4 5" key="1">
    <citation type="journal article" date="2016" name="PLoS Pathog.">
        <title>Biosynthesis of antibiotic leucinostatins in bio-control fungus Purpureocillium lilacinum and their inhibition on phytophthora revealed by genome mining.</title>
        <authorList>
            <person name="Wang G."/>
            <person name="Liu Z."/>
            <person name="Lin R."/>
            <person name="Li E."/>
            <person name="Mao Z."/>
            <person name="Ling J."/>
            <person name="Yang Y."/>
            <person name="Yin W.B."/>
            <person name="Xie B."/>
        </authorList>
    </citation>
    <scope>NUCLEOTIDE SEQUENCE [LARGE SCALE GENOMIC DNA]</scope>
    <source>
        <strain evidence="4">170</strain>
    </source>
</reference>
<feature type="repeat" description="ANK" evidence="3">
    <location>
        <begin position="342"/>
        <end position="374"/>
    </location>
</feature>
<feature type="repeat" description="ANK" evidence="3">
    <location>
        <begin position="109"/>
        <end position="141"/>
    </location>
</feature>
<dbReference type="InterPro" id="IPR002110">
    <property type="entry name" value="Ankyrin_rpt"/>
</dbReference>
<feature type="repeat" description="ANK" evidence="3">
    <location>
        <begin position="176"/>
        <end position="201"/>
    </location>
</feature>
<proteinExistence type="predicted"/>
<feature type="repeat" description="ANK" evidence="3">
    <location>
        <begin position="143"/>
        <end position="175"/>
    </location>
</feature>
<dbReference type="Gene3D" id="1.25.40.20">
    <property type="entry name" value="Ankyrin repeat-containing domain"/>
    <property type="match status" value="4"/>
</dbReference>
<dbReference type="KEGG" id="pchm:VFPPC_11167"/>
<keyword evidence="5" id="KW-1185">Reference proteome</keyword>
<evidence type="ECO:0000256" key="2">
    <source>
        <dbReference type="ARBA" id="ARBA00023043"/>
    </source>
</evidence>
<evidence type="ECO:0000256" key="3">
    <source>
        <dbReference type="PROSITE-ProRule" id="PRU00023"/>
    </source>
</evidence>
<dbReference type="Pfam" id="PF12796">
    <property type="entry name" value="Ank_2"/>
    <property type="match status" value="2"/>
</dbReference>
<dbReference type="InterPro" id="IPR036770">
    <property type="entry name" value="Ankyrin_rpt-contain_sf"/>
</dbReference>
<sequence length="580" mass="62915">MGAQSTGGHSSTEHVLPVRPAQGEEAHILKMPVEIIHNIADELPTARDKCSLCRTSRDLNFIVRDKLYRHGGIRVANDILKFAAKKGFVSVANRALAYGAEIDAATGHDYETALMIACRSKKMNMIEYMVNHGANINNSGSRDGGTPLLLSAWSQDIEAVKYLIAKGADGNVRNRYGETALHLAVKKDNLPLVEHILETTAVDVNSTCVGGFTPLLSALRARNTPIAKMLLDRGANPTYSIAHGDWVFGPALRSDDADTMKEVLDLGISPHIADGNMRTPLSLVAEKGCARKMRLLIEHGADVDAVDPNGKSPLMHAAFCEATHAMEELLAHGARLDITDTDGLTASHLAACDGKLRSMNVLLNHNADVDIEDKHGHTPLYRAAELQYRSEPINLLLNRGGSLHALTPGDDTPLMVASRTANTICVATLLEGGADPNAQDSNGVSALAHAFRAAEQLQKVRAGPRLPVSFLPSITPGNQFTPAPSTPLRGGEQFRWAERLTVDDMAALYGKKQDKRPQTVFTPWEETVKLLVSAGADPYLPDQEWVTPMAIAFRMTGRVWVDELLVGRRSGSRKRRNSTP</sequence>
<feature type="repeat" description="ANK" evidence="3">
    <location>
        <begin position="309"/>
        <end position="341"/>
    </location>
</feature>
<dbReference type="GeneID" id="28853420"/>
<dbReference type="Proteomes" id="UP000078397">
    <property type="component" value="Unassembled WGS sequence"/>
</dbReference>
<comment type="caution">
    <text evidence="4">The sequence shown here is derived from an EMBL/GenBank/DDBJ whole genome shotgun (WGS) entry which is preliminary data.</text>
</comment>
<dbReference type="PROSITE" id="PS50088">
    <property type="entry name" value="ANK_REPEAT"/>
    <property type="match status" value="9"/>
</dbReference>
<feature type="repeat" description="ANK" evidence="3">
    <location>
        <begin position="210"/>
        <end position="236"/>
    </location>
</feature>
<dbReference type="Pfam" id="PF00023">
    <property type="entry name" value="Ank"/>
    <property type="match status" value="4"/>
</dbReference>
<dbReference type="AlphaFoldDB" id="A0A179FCJ7"/>
<organism evidence="4 5">
    <name type="scientific">Pochonia chlamydosporia 170</name>
    <dbReference type="NCBI Taxonomy" id="1380566"/>
    <lineage>
        <taxon>Eukaryota</taxon>
        <taxon>Fungi</taxon>
        <taxon>Dikarya</taxon>
        <taxon>Ascomycota</taxon>
        <taxon>Pezizomycotina</taxon>
        <taxon>Sordariomycetes</taxon>
        <taxon>Hypocreomycetidae</taxon>
        <taxon>Hypocreales</taxon>
        <taxon>Clavicipitaceae</taxon>
        <taxon>Pochonia</taxon>
    </lineage>
</organism>
<keyword evidence="1" id="KW-0677">Repeat</keyword>
<protein>
    <submittedName>
        <fullName evidence="4">Ankyrin repeats (3 copies) domain-containing protein</fullName>
    </submittedName>
</protein>
<dbReference type="PANTHER" id="PTHR24123">
    <property type="entry name" value="ANKYRIN REPEAT-CONTAINING"/>
    <property type="match status" value="1"/>
</dbReference>
<accession>A0A179FCJ7</accession>
<name>A0A179FCJ7_METCM</name>
<feature type="repeat" description="ANK" evidence="3">
    <location>
        <begin position="409"/>
        <end position="441"/>
    </location>
</feature>
<dbReference type="EMBL" id="LSBJ02000006">
    <property type="protein sequence ID" value="OAQ62783.1"/>
    <property type="molecule type" value="Genomic_DNA"/>
</dbReference>
<dbReference type="SMART" id="SM00248">
    <property type="entry name" value="ANK"/>
    <property type="match status" value="11"/>
</dbReference>
<evidence type="ECO:0000313" key="4">
    <source>
        <dbReference type="EMBL" id="OAQ62783.1"/>
    </source>
</evidence>
<dbReference type="PROSITE" id="PS50297">
    <property type="entry name" value="ANK_REP_REGION"/>
    <property type="match status" value="8"/>
</dbReference>
<dbReference type="OrthoDB" id="194358at2759"/>
<dbReference type="SUPFAM" id="SSF81383">
    <property type="entry name" value="F-box domain"/>
    <property type="match status" value="1"/>
</dbReference>
<evidence type="ECO:0000313" key="5">
    <source>
        <dbReference type="Proteomes" id="UP000078397"/>
    </source>
</evidence>
<dbReference type="InterPro" id="IPR036047">
    <property type="entry name" value="F-box-like_dom_sf"/>
</dbReference>
<gene>
    <name evidence="4" type="ORF">VFPPC_11167</name>
</gene>
<dbReference type="InterPro" id="IPR051165">
    <property type="entry name" value="Multifunctional_ANK_Repeat"/>
</dbReference>
<feature type="repeat" description="ANK" evidence="3">
    <location>
        <begin position="375"/>
        <end position="408"/>
    </location>
</feature>
<keyword evidence="2 3" id="KW-0040">ANK repeat</keyword>
<dbReference type="PANTHER" id="PTHR24123:SF33">
    <property type="entry name" value="PROTEIN HOS4"/>
    <property type="match status" value="1"/>
</dbReference>